<evidence type="ECO:0000313" key="10">
    <source>
        <dbReference type="EMBL" id="OGZ94739.1"/>
    </source>
</evidence>
<dbReference type="InterPro" id="IPR003838">
    <property type="entry name" value="ABC3_permease_C"/>
</dbReference>
<dbReference type="InterPro" id="IPR050250">
    <property type="entry name" value="Macrolide_Exporter_MacB"/>
</dbReference>
<keyword evidence="5 7" id="KW-0472">Membrane</keyword>
<feature type="non-terminal residue" evidence="10">
    <location>
        <position position="373"/>
    </location>
</feature>
<evidence type="ECO:0000259" key="8">
    <source>
        <dbReference type="Pfam" id="PF02687"/>
    </source>
</evidence>
<proteinExistence type="inferred from homology"/>
<dbReference type="Pfam" id="PF12704">
    <property type="entry name" value="MacB_PCD"/>
    <property type="match status" value="1"/>
</dbReference>
<organism evidence="10 11">
    <name type="scientific">Candidatus Sungbacteria bacterium RIFCSPHIGHO2_01_FULL_47_32</name>
    <dbReference type="NCBI Taxonomy" id="1802264"/>
    <lineage>
        <taxon>Bacteria</taxon>
        <taxon>Candidatus Sungiibacteriota</taxon>
    </lineage>
</organism>
<feature type="domain" description="ABC3 transporter permease C-terminal" evidence="8">
    <location>
        <begin position="271"/>
        <end position="370"/>
    </location>
</feature>
<dbReference type="EMBL" id="MHQC01000029">
    <property type="protein sequence ID" value="OGZ94739.1"/>
    <property type="molecule type" value="Genomic_DNA"/>
</dbReference>
<dbReference type="GO" id="GO:0022857">
    <property type="term" value="F:transmembrane transporter activity"/>
    <property type="evidence" value="ECO:0007669"/>
    <property type="project" value="TreeGrafter"/>
</dbReference>
<feature type="transmembrane region" description="Helical" evidence="7">
    <location>
        <begin position="350"/>
        <end position="371"/>
    </location>
</feature>
<evidence type="ECO:0000256" key="1">
    <source>
        <dbReference type="ARBA" id="ARBA00004651"/>
    </source>
</evidence>
<sequence length="373" mass="40094">MRTQDTIKLSTRMFKTNPSRTWMTIMGMGVGTGAVVMLVGLGFGLQGILLEQIILGETLLSLNVSNPSSKAVVLNDKTIVELARIEQVKDVSPLATVAALVTFNGLTGNITLFGAKPPYFRYAGSKVSEGTLFKDGEEVSDANKVLLTRGALKLFNVESKDVLGQEVSFRVFVPKNDGSGDVQEMSLNKKYIVKGVTDEPSAIGAYISLAEVTSQFPVQMYERAQVRVEASSYLNDITNKIIDKGFRVTALSKTVDQANKIFNGVQAVLATFGGIALVVSAIGMFNTMTVTLLERTAEIGIMRTIGASPKNIMVLFLMESVIVGFLGGVIGILFGVIVGFSVNLLINSVAARYGGIAIKLFAFPIFFLLFISS</sequence>
<feature type="transmembrane region" description="Helical" evidence="7">
    <location>
        <begin position="21"/>
        <end position="45"/>
    </location>
</feature>
<evidence type="ECO:0000256" key="5">
    <source>
        <dbReference type="ARBA" id="ARBA00023136"/>
    </source>
</evidence>
<evidence type="ECO:0000313" key="11">
    <source>
        <dbReference type="Proteomes" id="UP000177152"/>
    </source>
</evidence>
<dbReference type="Proteomes" id="UP000177152">
    <property type="component" value="Unassembled WGS sequence"/>
</dbReference>
<feature type="transmembrane region" description="Helical" evidence="7">
    <location>
        <begin position="267"/>
        <end position="293"/>
    </location>
</feature>
<protein>
    <recommendedName>
        <fullName evidence="12">ABC3 transporter permease protein domain-containing protein</fullName>
    </recommendedName>
</protein>
<comment type="similarity">
    <text evidence="6">Belongs to the ABC-4 integral membrane protein family.</text>
</comment>
<evidence type="ECO:0008006" key="12">
    <source>
        <dbReference type="Google" id="ProtNLM"/>
    </source>
</evidence>
<comment type="caution">
    <text evidence="10">The sequence shown here is derived from an EMBL/GenBank/DDBJ whole genome shotgun (WGS) entry which is preliminary data.</text>
</comment>
<keyword evidence="4 7" id="KW-1133">Transmembrane helix</keyword>
<dbReference type="PANTHER" id="PTHR30572">
    <property type="entry name" value="MEMBRANE COMPONENT OF TRANSPORTER-RELATED"/>
    <property type="match status" value="1"/>
</dbReference>
<name>A0A1G2K5L8_9BACT</name>
<gene>
    <name evidence="10" type="ORF">A2633_03445</name>
</gene>
<dbReference type="Pfam" id="PF02687">
    <property type="entry name" value="FtsX"/>
    <property type="match status" value="1"/>
</dbReference>
<feature type="transmembrane region" description="Helical" evidence="7">
    <location>
        <begin position="314"/>
        <end position="338"/>
    </location>
</feature>
<dbReference type="PANTHER" id="PTHR30572:SF4">
    <property type="entry name" value="ABC TRANSPORTER PERMEASE YTRF"/>
    <property type="match status" value="1"/>
</dbReference>
<evidence type="ECO:0000256" key="6">
    <source>
        <dbReference type="ARBA" id="ARBA00038076"/>
    </source>
</evidence>
<feature type="domain" description="MacB-like periplasmic core" evidence="9">
    <location>
        <begin position="21"/>
        <end position="216"/>
    </location>
</feature>
<evidence type="ECO:0000256" key="7">
    <source>
        <dbReference type="SAM" id="Phobius"/>
    </source>
</evidence>
<evidence type="ECO:0000256" key="3">
    <source>
        <dbReference type="ARBA" id="ARBA00022692"/>
    </source>
</evidence>
<dbReference type="AlphaFoldDB" id="A0A1G2K5L8"/>
<evidence type="ECO:0000259" key="9">
    <source>
        <dbReference type="Pfam" id="PF12704"/>
    </source>
</evidence>
<comment type="subcellular location">
    <subcellularLocation>
        <location evidence="1">Cell membrane</location>
        <topology evidence="1">Multi-pass membrane protein</topology>
    </subcellularLocation>
</comment>
<dbReference type="GO" id="GO:0005886">
    <property type="term" value="C:plasma membrane"/>
    <property type="evidence" value="ECO:0007669"/>
    <property type="project" value="UniProtKB-SubCell"/>
</dbReference>
<accession>A0A1G2K5L8</accession>
<reference evidence="10 11" key="1">
    <citation type="journal article" date="2016" name="Nat. Commun.">
        <title>Thousands of microbial genomes shed light on interconnected biogeochemical processes in an aquifer system.</title>
        <authorList>
            <person name="Anantharaman K."/>
            <person name="Brown C.T."/>
            <person name="Hug L.A."/>
            <person name="Sharon I."/>
            <person name="Castelle C.J."/>
            <person name="Probst A.J."/>
            <person name="Thomas B.C."/>
            <person name="Singh A."/>
            <person name="Wilkins M.J."/>
            <person name="Karaoz U."/>
            <person name="Brodie E.L."/>
            <person name="Williams K.H."/>
            <person name="Hubbard S.S."/>
            <person name="Banfield J.F."/>
        </authorList>
    </citation>
    <scope>NUCLEOTIDE SEQUENCE [LARGE SCALE GENOMIC DNA]</scope>
</reference>
<dbReference type="InterPro" id="IPR025857">
    <property type="entry name" value="MacB_PCD"/>
</dbReference>
<evidence type="ECO:0000256" key="2">
    <source>
        <dbReference type="ARBA" id="ARBA00022475"/>
    </source>
</evidence>
<evidence type="ECO:0000256" key="4">
    <source>
        <dbReference type="ARBA" id="ARBA00022989"/>
    </source>
</evidence>
<keyword evidence="2" id="KW-1003">Cell membrane</keyword>
<keyword evidence="3 7" id="KW-0812">Transmembrane</keyword>